<gene>
    <name evidence="3" type="ORF">M407DRAFT_242247</name>
</gene>
<name>A0A0C3M9L1_9AGAM</name>
<evidence type="ECO:0000259" key="2">
    <source>
        <dbReference type="PROSITE" id="PS50812"/>
    </source>
</evidence>
<dbReference type="HOGENOM" id="CLU_043161_0_0_1"/>
<reference evidence="4" key="2">
    <citation type="submission" date="2015-01" db="EMBL/GenBank/DDBJ databases">
        <title>Evolutionary Origins and Diversification of the Mycorrhizal Mutualists.</title>
        <authorList>
            <consortium name="DOE Joint Genome Institute"/>
            <consortium name="Mycorrhizal Genomics Consortium"/>
            <person name="Kohler A."/>
            <person name="Kuo A."/>
            <person name="Nagy L.G."/>
            <person name="Floudas D."/>
            <person name="Copeland A."/>
            <person name="Barry K.W."/>
            <person name="Cichocki N."/>
            <person name="Veneault-Fourrey C."/>
            <person name="LaButti K."/>
            <person name="Lindquist E.A."/>
            <person name="Lipzen A."/>
            <person name="Lundell T."/>
            <person name="Morin E."/>
            <person name="Murat C."/>
            <person name="Riley R."/>
            <person name="Ohm R."/>
            <person name="Sun H."/>
            <person name="Tunlid A."/>
            <person name="Henrissat B."/>
            <person name="Grigoriev I.V."/>
            <person name="Hibbett D.S."/>
            <person name="Martin F."/>
        </authorList>
    </citation>
    <scope>NUCLEOTIDE SEQUENCE [LARGE SCALE GENOMIC DNA]</scope>
    <source>
        <strain evidence="4">MUT 4182</strain>
    </source>
</reference>
<dbReference type="Pfam" id="PF00855">
    <property type="entry name" value="PWWP"/>
    <property type="match status" value="1"/>
</dbReference>
<evidence type="ECO:0000313" key="4">
    <source>
        <dbReference type="Proteomes" id="UP000054248"/>
    </source>
</evidence>
<dbReference type="SUPFAM" id="SSF63748">
    <property type="entry name" value="Tudor/PWWP/MBT"/>
    <property type="match status" value="1"/>
</dbReference>
<feature type="compositionally biased region" description="Basic and acidic residues" evidence="1">
    <location>
        <begin position="418"/>
        <end position="430"/>
    </location>
</feature>
<feature type="compositionally biased region" description="Basic and acidic residues" evidence="1">
    <location>
        <begin position="242"/>
        <end position="252"/>
    </location>
</feature>
<dbReference type="CDD" id="cd05840">
    <property type="entry name" value="PWWP_ScIOC4-like"/>
    <property type="match status" value="1"/>
</dbReference>
<evidence type="ECO:0000313" key="3">
    <source>
        <dbReference type="EMBL" id="KIO30362.1"/>
    </source>
</evidence>
<reference evidence="3 4" key="1">
    <citation type="submission" date="2014-04" db="EMBL/GenBank/DDBJ databases">
        <authorList>
            <consortium name="DOE Joint Genome Institute"/>
            <person name="Kuo A."/>
            <person name="Girlanda M."/>
            <person name="Perotto S."/>
            <person name="Kohler A."/>
            <person name="Nagy L.G."/>
            <person name="Floudas D."/>
            <person name="Copeland A."/>
            <person name="Barry K.W."/>
            <person name="Cichocki N."/>
            <person name="Veneault-Fourrey C."/>
            <person name="LaButti K."/>
            <person name="Lindquist E.A."/>
            <person name="Lipzen A."/>
            <person name="Lundell T."/>
            <person name="Morin E."/>
            <person name="Murat C."/>
            <person name="Sun H."/>
            <person name="Tunlid A."/>
            <person name="Henrissat B."/>
            <person name="Grigoriev I.V."/>
            <person name="Hibbett D.S."/>
            <person name="Martin F."/>
            <person name="Nordberg H.P."/>
            <person name="Cantor M.N."/>
            <person name="Hua S.X."/>
        </authorList>
    </citation>
    <scope>NUCLEOTIDE SEQUENCE [LARGE SCALE GENOMIC DNA]</scope>
    <source>
        <strain evidence="3 4">MUT 4182</strain>
    </source>
</reference>
<feature type="region of interest" description="Disordered" evidence="1">
    <location>
        <begin position="114"/>
        <end position="279"/>
    </location>
</feature>
<feature type="domain" description="PWWP" evidence="2">
    <location>
        <begin position="18"/>
        <end position="71"/>
    </location>
</feature>
<organism evidence="3 4">
    <name type="scientific">Tulasnella calospora MUT 4182</name>
    <dbReference type="NCBI Taxonomy" id="1051891"/>
    <lineage>
        <taxon>Eukaryota</taxon>
        <taxon>Fungi</taxon>
        <taxon>Dikarya</taxon>
        <taxon>Basidiomycota</taxon>
        <taxon>Agaricomycotina</taxon>
        <taxon>Agaricomycetes</taxon>
        <taxon>Cantharellales</taxon>
        <taxon>Tulasnellaceae</taxon>
        <taxon>Tulasnella</taxon>
    </lineage>
</organism>
<feature type="region of interest" description="Disordered" evidence="1">
    <location>
        <begin position="367"/>
        <end position="436"/>
    </location>
</feature>
<dbReference type="InterPro" id="IPR000313">
    <property type="entry name" value="PWWP_dom"/>
</dbReference>
<proteinExistence type="predicted"/>
<keyword evidence="4" id="KW-1185">Reference proteome</keyword>
<dbReference type="EMBL" id="KN822973">
    <property type="protein sequence ID" value="KIO30362.1"/>
    <property type="molecule type" value="Genomic_DNA"/>
</dbReference>
<dbReference type="STRING" id="1051891.A0A0C3M9L1"/>
<feature type="compositionally biased region" description="Basic residues" evidence="1">
    <location>
        <begin position="157"/>
        <end position="170"/>
    </location>
</feature>
<dbReference type="PROSITE" id="PS50812">
    <property type="entry name" value="PWWP"/>
    <property type="match status" value="1"/>
</dbReference>
<sequence>MSTKKATKAQAAEATYSVKDIVLAKVKGYPPWPAMVVDPENVAKHVKKERPISKKTTFYCVRFFPAGDYSWAVAKDLSRLQQHEIEAYINEPSKKNSELKRGYEVALNPTPWIDEIERKEADAEAAAAEEEEGVDQLEDSEGGGEEEVDSDADSASAKKKKPQAGKKRKHDSISAEDGKKKRKNAQEALSAKRRPVAGSKKAAKGKASSADNAESEDGVGAMAELEATEEEAGRKKGRTSRGKADDSDEKPGKRSKKDKDEDDADDPLANDPDAQRVKDWRHKLQRGFLTGGKPPQAADMPLLDQIFSTVENYPNLTIEYLQFSKIGKVMRRIAGLNDIPRDDEFHFKERAQTLVLKWQAILQEAEQAAKSNEVNGKPTEAPETSTEPSTDAKSGEPKPAVNGVHTTDGDAHMTNGDADAKKTEDSKEEAMDMSDS</sequence>
<dbReference type="InterPro" id="IPR035503">
    <property type="entry name" value="IOC4-like_PWWP"/>
</dbReference>
<dbReference type="AlphaFoldDB" id="A0A0C3M9L1"/>
<dbReference type="Gene3D" id="2.30.30.140">
    <property type="match status" value="1"/>
</dbReference>
<accession>A0A0C3M9L1</accession>
<feature type="compositionally biased region" description="Low complexity" evidence="1">
    <location>
        <begin position="378"/>
        <end position="389"/>
    </location>
</feature>
<evidence type="ECO:0000256" key="1">
    <source>
        <dbReference type="SAM" id="MobiDB-lite"/>
    </source>
</evidence>
<feature type="compositionally biased region" description="Acidic residues" evidence="1">
    <location>
        <begin position="127"/>
        <end position="152"/>
    </location>
</feature>
<dbReference type="Proteomes" id="UP000054248">
    <property type="component" value="Unassembled WGS sequence"/>
</dbReference>
<dbReference type="SMART" id="SM00293">
    <property type="entry name" value="PWWP"/>
    <property type="match status" value="1"/>
</dbReference>
<feature type="compositionally biased region" description="Low complexity" evidence="1">
    <location>
        <begin position="197"/>
        <end position="210"/>
    </location>
</feature>
<protein>
    <recommendedName>
        <fullName evidence="2">PWWP domain-containing protein</fullName>
    </recommendedName>
</protein>
<dbReference type="OrthoDB" id="62853at2759"/>